<proteinExistence type="predicted"/>
<dbReference type="AlphaFoldDB" id="A0A953JAP9"/>
<evidence type="ECO:0000313" key="3">
    <source>
        <dbReference type="Proteomes" id="UP000705867"/>
    </source>
</evidence>
<evidence type="ECO:0000313" key="2">
    <source>
        <dbReference type="EMBL" id="MBZ0156472.1"/>
    </source>
</evidence>
<reference evidence="2" key="2">
    <citation type="submission" date="2021-08" db="EMBL/GenBank/DDBJ databases">
        <authorList>
            <person name="Dalcin Martins P."/>
        </authorList>
    </citation>
    <scope>NUCLEOTIDE SEQUENCE</scope>
    <source>
        <strain evidence="2">MAG_39</strain>
    </source>
</reference>
<accession>A0A953JAP9</accession>
<protein>
    <submittedName>
        <fullName evidence="2">Caspase family protein</fullName>
    </submittedName>
</protein>
<dbReference type="Proteomes" id="UP000705867">
    <property type="component" value="Unassembled WGS sequence"/>
</dbReference>
<dbReference type="GO" id="GO:0006508">
    <property type="term" value="P:proteolysis"/>
    <property type="evidence" value="ECO:0007669"/>
    <property type="project" value="InterPro"/>
</dbReference>
<organism evidence="2 3">
    <name type="scientific">Candidatus Nitrobium versatile</name>
    <dbReference type="NCBI Taxonomy" id="2884831"/>
    <lineage>
        <taxon>Bacteria</taxon>
        <taxon>Pseudomonadati</taxon>
        <taxon>Nitrospirota</taxon>
        <taxon>Nitrospiria</taxon>
        <taxon>Nitrospirales</taxon>
        <taxon>Nitrospiraceae</taxon>
        <taxon>Candidatus Nitrobium</taxon>
    </lineage>
</organism>
<evidence type="ECO:0000259" key="1">
    <source>
        <dbReference type="Pfam" id="PF00656"/>
    </source>
</evidence>
<dbReference type="EMBL" id="JAIOIV010000076">
    <property type="protein sequence ID" value="MBZ0156472.1"/>
    <property type="molecule type" value="Genomic_DNA"/>
</dbReference>
<dbReference type="InterPro" id="IPR011600">
    <property type="entry name" value="Pept_C14_caspase"/>
</dbReference>
<name>A0A953JAP9_9BACT</name>
<dbReference type="SUPFAM" id="SSF52129">
    <property type="entry name" value="Caspase-like"/>
    <property type="match status" value="1"/>
</dbReference>
<dbReference type="InterPro" id="IPR029030">
    <property type="entry name" value="Caspase-like_dom_sf"/>
</dbReference>
<reference evidence="2" key="1">
    <citation type="journal article" date="2021" name="bioRxiv">
        <title>Unraveling nitrogen, sulfur and carbon metabolic pathways and microbial community transcriptional responses to substrate deprivation and toxicity stresses in a bioreactor mimicking anoxic brackish coastal sediment conditions.</title>
        <authorList>
            <person name="Martins P.D."/>
            <person name="Echeveste M.J."/>
            <person name="Arshad A."/>
            <person name="Kurth J."/>
            <person name="Ouboter H."/>
            <person name="Jetten M.S.M."/>
            <person name="Welte C.U."/>
        </authorList>
    </citation>
    <scope>NUCLEOTIDE SEQUENCE</scope>
    <source>
        <strain evidence="2">MAG_39</strain>
    </source>
</reference>
<dbReference type="GO" id="GO:0004197">
    <property type="term" value="F:cysteine-type endopeptidase activity"/>
    <property type="evidence" value="ECO:0007669"/>
    <property type="project" value="InterPro"/>
</dbReference>
<feature type="domain" description="Peptidase C14 caspase" evidence="1">
    <location>
        <begin position="88"/>
        <end position="328"/>
    </location>
</feature>
<sequence>MKRFKAAHSSFVHRSSNEGMPAAPFRSVRRAFLLLALLIHSLFLSPSGVLAQHPAINAAAPETVGKEINAIAGLSDGKVSSGSRLFILAVGINEYKNPKMRLRFGRSDAEAFVQTVEQHGKKIFHQIEKLTIYDSHAVRSTIEDAFGRISSEVRPEDVFVFYYAGHGVMSRGDAAKKAEFYMALSDVTRLSGDHGMLEEKGLSARLLRELSSKVKARKQLLVLDACHSGGALDNFSLGASTEGKAVHQMTKGLDITVLAAAGASQSATEFRQLGHGVFTFALMKGLAGEADSGLSSDGTITVKELVAYLNTKVPEITRQYKGAAQNPNSFARGEDFPLSAR</sequence>
<dbReference type="Gene3D" id="3.40.50.1460">
    <property type="match status" value="1"/>
</dbReference>
<dbReference type="Pfam" id="PF00656">
    <property type="entry name" value="Peptidase_C14"/>
    <property type="match status" value="1"/>
</dbReference>
<comment type="caution">
    <text evidence="2">The sequence shown here is derived from an EMBL/GenBank/DDBJ whole genome shotgun (WGS) entry which is preliminary data.</text>
</comment>
<gene>
    <name evidence="2" type="ORF">K8I29_09735</name>
</gene>